<protein>
    <submittedName>
        <fullName evidence="1">Uncharacterized protein</fullName>
    </submittedName>
</protein>
<dbReference type="Proteomes" id="UP001367508">
    <property type="component" value="Unassembled WGS sequence"/>
</dbReference>
<evidence type="ECO:0000313" key="1">
    <source>
        <dbReference type="EMBL" id="KAK7361427.1"/>
    </source>
</evidence>
<sequence>MIWTYGELQKPARSSSSGLCTWLDSYVLSAHISNFTTAHIYTCHEILAHHELLIRTSPICDAWEVRGHALRRAMAKTASWFWNESSLSLFLAFRKAIPTHGNSMDESGQLEVHVSDVAEKQGLRWCFPNVHG</sequence>
<dbReference type="EMBL" id="JAYMYQ010000001">
    <property type="protein sequence ID" value="KAK7361427.1"/>
    <property type="molecule type" value="Genomic_DNA"/>
</dbReference>
<gene>
    <name evidence="1" type="ORF">VNO77_03489</name>
</gene>
<name>A0AAN9R6V9_CANGL</name>
<evidence type="ECO:0000313" key="2">
    <source>
        <dbReference type="Proteomes" id="UP001367508"/>
    </source>
</evidence>
<reference evidence="1 2" key="1">
    <citation type="submission" date="2024-01" db="EMBL/GenBank/DDBJ databases">
        <title>The genomes of 5 underutilized Papilionoideae crops provide insights into root nodulation and disease resistanc.</title>
        <authorList>
            <person name="Jiang F."/>
        </authorList>
    </citation>
    <scope>NUCLEOTIDE SEQUENCE [LARGE SCALE GENOMIC DNA]</scope>
    <source>
        <strain evidence="1">LVBAO_FW01</strain>
        <tissue evidence="1">Leaves</tissue>
    </source>
</reference>
<accession>A0AAN9R6V9</accession>
<keyword evidence="2" id="KW-1185">Reference proteome</keyword>
<comment type="caution">
    <text evidence="1">The sequence shown here is derived from an EMBL/GenBank/DDBJ whole genome shotgun (WGS) entry which is preliminary data.</text>
</comment>
<organism evidence="1 2">
    <name type="scientific">Canavalia gladiata</name>
    <name type="common">Sword bean</name>
    <name type="synonym">Dolichos gladiatus</name>
    <dbReference type="NCBI Taxonomy" id="3824"/>
    <lineage>
        <taxon>Eukaryota</taxon>
        <taxon>Viridiplantae</taxon>
        <taxon>Streptophyta</taxon>
        <taxon>Embryophyta</taxon>
        <taxon>Tracheophyta</taxon>
        <taxon>Spermatophyta</taxon>
        <taxon>Magnoliopsida</taxon>
        <taxon>eudicotyledons</taxon>
        <taxon>Gunneridae</taxon>
        <taxon>Pentapetalae</taxon>
        <taxon>rosids</taxon>
        <taxon>fabids</taxon>
        <taxon>Fabales</taxon>
        <taxon>Fabaceae</taxon>
        <taxon>Papilionoideae</taxon>
        <taxon>50 kb inversion clade</taxon>
        <taxon>NPAAA clade</taxon>
        <taxon>indigoferoid/millettioid clade</taxon>
        <taxon>Phaseoleae</taxon>
        <taxon>Canavalia</taxon>
    </lineage>
</organism>
<dbReference type="AlphaFoldDB" id="A0AAN9R6V9"/>
<proteinExistence type="predicted"/>